<dbReference type="AlphaFoldDB" id="A0A8J4DQF2"/>
<feature type="transmembrane region" description="Helical" evidence="2">
    <location>
        <begin position="137"/>
        <end position="159"/>
    </location>
</feature>
<sequence length="363" mass="38408">MSEHDAPPNTVPPPAPADVRASPRLAFETRLADSADDLIAELDIESFERRRFAPGNEAQGIWEWLAVRHRLAELPARLRNIGRGDLADLLEFAHASRVPEPGPPAVPEPAAVPAPPAVPVRAAVPSRPARRRFTARAITAVVASTLLLALGTVATVIVLDRDDRPAEVAGTGPDPSSTPAASGPQSGPSGSPAPTVGFDPDGPGPLPPVTGSPPPGSTPSATPPRTSSPAPVPPEPPRPNAVDPPYDEVGPKDMLMNSVEGIDLAWLRHVADPENNFKARTGEVYTLNGTRLKKMGRTAPDYQTCRGAVGIDTGVTTVPFTNLAVDDYLCAYSKGIWVRIQVTAIPGGAEQRFRFNGWTWKNP</sequence>
<dbReference type="Pfam" id="PF20690">
    <property type="entry name" value="bDLD3"/>
    <property type="match status" value="1"/>
</dbReference>
<feature type="region of interest" description="Disordered" evidence="1">
    <location>
        <begin position="165"/>
        <end position="253"/>
    </location>
</feature>
<organism evidence="4 5">
    <name type="scientific">Virgisporangium aliadipatigenens</name>
    <dbReference type="NCBI Taxonomy" id="741659"/>
    <lineage>
        <taxon>Bacteria</taxon>
        <taxon>Bacillati</taxon>
        <taxon>Actinomycetota</taxon>
        <taxon>Actinomycetes</taxon>
        <taxon>Micromonosporales</taxon>
        <taxon>Micromonosporaceae</taxon>
        <taxon>Virgisporangium</taxon>
    </lineage>
</organism>
<feature type="compositionally biased region" description="Pro residues" evidence="1">
    <location>
        <begin position="202"/>
        <end position="217"/>
    </location>
</feature>
<evidence type="ECO:0000256" key="2">
    <source>
        <dbReference type="SAM" id="Phobius"/>
    </source>
</evidence>
<evidence type="ECO:0000313" key="4">
    <source>
        <dbReference type="EMBL" id="GIJ45643.1"/>
    </source>
</evidence>
<evidence type="ECO:0000256" key="1">
    <source>
        <dbReference type="SAM" id="MobiDB-lite"/>
    </source>
</evidence>
<keyword evidence="2" id="KW-1133">Transmembrane helix</keyword>
<comment type="caution">
    <text evidence="4">The sequence shown here is derived from an EMBL/GenBank/DDBJ whole genome shotgun (WGS) entry which is preliminary data.</text>
</comment>
<gene>
    <name evidence="4" type="ORF">Val02_25290</name>
</gene>
<dbReference type="EMBL" id="BOPF01000008">
    <property type="protein sequence ID" value="GIJ45643.1"/>
    <property type="molecule type" value="Genomic_DNA"/>
</dbReference>
<dbReference type="RefSeq" id="WP_203899204.1">
    <property type="nucleotide sequence ID" value="NZ_BOPF01000008.1"/>
</dbReference>
<feature type="compositionally biased region" description="Pro residues" evidence="1">
    <location>
        <begin position="230"/>
        <end position="239"/>
    </location>
</feature>
<feature type="compositionally biased region" description="Low complexity" evidence="1">
    <location>
        <begin position="175"/>
        <end position="194"/>
    </location>
</feature>
<dbReference type="Proteomes" id="UP000619260">
    <property type="component" value="Unassembled WGS sequence"/>
</dbReference>
<reference evidence="4" key="1">
    <citation type="submission" date="2021-01" db="EMBL/GenBank/DDBJ databases">
        <title>Whole genome shotgun sequence of Virgisporangium aliadipatigenens NBRC 105644.</title>
        <authorList>
            <person name="Komaki H."/>
            <person name="Tamura T."/>
        </authorList>
    </citation>
    <scope>NUCLEOTIDE SEQUENCE</scope>
    <source>
        <strain evidence="4">NBRC 105644</strain>
    </source>
</reference>
<accession>A0A8J4DQF2</accession>
<feature type="compositionally biased region" description="Low complexity" evidence="1">
    <location>
        <begin position="218"/>
        <end position="229"/>
    </location>
</feature>
<keyword evidence="5" id="KW-1185">Reference proteome</keyword>
<keyword evidence="2" id="KW-0472">Membrane</keyword>
<evidence type="ECO:0000259" key="3">
    <source>
        <dbReference type="Pfam" id="PF20690"/>
    </source>
</evidence>
<feature type="domain" description="Bacterial Death-like" evidence="3">
    <location>
        <begin position="23"/>
        <end position="91"/>
    </location>
</feature>
<dbReference type="InterPro" id="IPR048915">
    <property type="entry name" value="bDLD3"/>
</dbReference>
<keyword evidence="2" id="KW-0812">Transmembrane</keyword>
<feature type="region of interest" description="Disordered" evidence="1">
    <location>
        <begin position="1"/>
        <end position="23"/>
    </location>
</feature>
<name>A0A8J4DQF2_9ACTN</name>
<proteinExistence type="predicted"/>
<evidence type="ECO:0000313" key="5">
    <source>
        <dbReference type="Proteomes" id="UP000619260"/>
    </source>
</evidence>
<protein>
    <recommendedName>
        <fullName evidence="3">Bacterial Death-like domain-containing protein</fullName>
    </recommendedName>
</protein>